<evidence type="ECO:0000259" key="6">
    <source>
        <dbReference type="Pfam" id="PF04542"/>
    </source>
</evidence>
<evidence type="ECO:0000256" key="5">
    <source>
        <dbReference type="ARBA" id="ARBA00023163"/>
    </source>
</evidence>
<feature type="domain" description="RNA polymerase sigma factor 70 region 4 type 2" evidence="7">
    <location>
        <begin position="105"/>
        <end position="155"/>
    </location>
</feature>
<feature type="domain" description="RNA polymerase sigma-70 region 2" evidence="6">
    <location>
        <begin position="7"/>
        <end position="75"/>
    </location>
</feature>
<reference evidence="8 9" key="1">
    <citation type="submission" date="2021-11" db="EMBL/GenBank/DDBJ databases">
        <title>Lacrimispora sp. nov. NSJ-141 isolated from human feces.</title>
        <authorList>
            <person name="Abdugheni R."/>
        </authorList>
    </citation>
    <scope>NUCLEOTIDE SEQUENCE [LARGE SCALE GENOMIC DNA]</scope>
    <source>
        <strain evidence="8 9">NSJ-141</strain>
    </source>
</reference>
<dbReference type="EMBL" id="JAJNOR010000005">
    <property type="protein sequence ID" value="MCD2492892.1"/>
    <property type="molecule type" value="Genomic_DNA"/>
</dbReference>
<dbReference type="GO" id="GO:0003677">
    <property type="term" value="F:DNA binding"/>
    <property type="evidence" value="ECO:0007669"/>
    <property type="project" value="UniProtKB-KW"/>
</dbReference>
<dbReference type="SUPFAM" id="SSF88659">
    <property type="entry name" value="Sigma3 and sigma4 domains of RNA polymerase sigma factors"/>
    <property type="match status" value="1"/>
</dbReference>
<dbReference type="InterPro" id="IPR013249">
    <property type="entry name" value="RNA_pol_sigma70_r4_t2"/>
</dbReference>
<dbReference type="InterPro" id="IPR013325">
    <property type="entry name" value="RNA_pol_sigma_r2"/>
</dbReference>
<evidence type="ECO:0000313" key="9">
    <source>
        <dbReference type="Proteomes" id="UP001299265"/>
    </source>
</evidence>
<dbReference type="InterPro" id="IPR039425">
    <property type="entry name" value="RNA_pol_sigma-70-like"/>
</dbReference>
<dbReference type="Pfam" id="PF04542">
    <property type="entry name" value="Sigma70_r2"/>
    <property type="match status" value="1"/>
</dbReference>
<name>A0AAP2RJ33_9FIRM</name>
<comment type="similarity">
    <text evidence="1">Belongs to the sigma-70 factor family. ECF subfamily.</text>
</comment>
<keyword evidence="5" id="KW-0804">Transcription</keyword>
<dbReference type="PANTHER" id="PTHR43133">
    <property type="entry name" value="RNA POLYMERASE ECF-TYPE SIGMA FACTO"/>
    <property type="match status" value="1"/>
</dbReference>
<keyword evidence="9" id="KW-1185">Reference proteome</keyword>
<dbReference type="InterPro" id="IPR007627">
    <property type="entry name" value="RNA_pol_sigma70_r2"/>
</dbReference>
<dbReference type="PANTHER" id="PTHR43133:SF8">
    <property type="entry name" value="RNA POLYMERASE SIGMA FACTOR HI_1459-RELATED"/>
    <property type="match status" value="1"/>
</dbReference>
<evidence type="ECO:0000259" key="7">
    <source>
        <dbReference type="Pfam" id="PF08281"/>
    </source>
</evidence>
<dbReference type="NCBIfam" id="TIGR02937">
    <property type="entry name" value="sigma70-ECF"/>
    <property type="match status" value="1"/>
</dbReference>
<dbReference type="Gene3D" id="1.10.1740.10">
    <property type="match status" value="1"/>
</dbReference>
<keyword evidence="4" id="KW-0238">DNA-binding</keyword>
<dbReference type="InterPro" id="IPR013324">
    <property type="entry name" value="RNA_pol_sigma_r3/r4-like"/>
</dbReference>
<dbReference type="InterPro" id="IPR014284">
    <property type="entry name" value="RNA_pol_sigma-70_dom"/>
</dbReference>
<gene>
    <name evidence="8" type="ORF">LQE92_09655</name>
</gene>
<sequence>MAGFSQLYEKYAGQVYRFLLALSCDSSLSEELTQETFYQAFLHADKFENRCSVSTWLCQIGKNAYFREMKRRKRTVPMQEAGEQQDGALKDPEEVFLEKERVQSLRRHLLNLPEPYRTVISMRVYSGTDYKELARLFGKSESWARVTYFRAKEQLTSLIEREDRG</sequence>
<evidence type="ECO:0000256" key="1">
    <source>
        <dbReference type="ARBA" id="ARBA00010641"/>
    </source>
</evidence>
<dbReference type="Proteomes" id="UP001299265">
    <property type="component" value="Unassembled WGS sequence"/>
</dbReference>
<dbReference type="Gene3D" id="1.10.10.10">
    <property type="entry name" value="Winged helix-like DNA-binding domain superfamily/Winged helix DNA-binding domain"/>
    <property type="match status" value="1"/>
</dbReference>
<dbReference type="GO" id="GO:0016987">
    <property type="term" value="F:sigma factor activity"/>
    <property type="evidence" value="ECO:0007669"/>
    <property type="project" value="UniProtKB-KW"/>
</dbReference>
<evidence type="ECO:0000256" key="2">
    <source>
        <dbReference type="ARBA" id="ARBA00023015"/>
    </source>
</evidence>
<proteinExistence type="inferred from homology"/>
<keyword evidence="3" id="KW-0731">Sigma factor</keyword>
<dbReference type="InterPro" id="IPR036388">
    <property type="entry name" value="WH-like_DNA-bd_sf"/>
</dbReference>
<keyword evidence="2" id="KW-0805">Transcription regulation</keyword>
<accession>A0AAP2RJ33</accession>
<dbReference type="GO" id="GO:0006352">
    <property type="term" value="P:DNA-templated transcription initiation"/>
    <property type="evidence" value="ECO:0007669"/>
    <property type="project" value="InterPro"/>
</dbReference>
<evidence type="ECO:0000256" key="4">
    <source>
        <dbReference type="ARBA" id="ARBA00023125"/>
    </source>
</evidence>
<comment type="caution">
    <text evidence="8">The sequence shown here is derived from an EMBL/GenBank/DDBJ whole genome shotgun (WGS) entry which is preliminary data.</text>
</comment>
<dbReference type="AlphaFoldDB" id="A0AAP2RJ33"/>
<dbReference type="Pfam" id="PF08281">
    <property type="entry name" value="Sigma70_r4_2"/>
    <property type="match status" value="1"/>
</dbReference>
<organism evidence="8 9">
    <name type="scientific">Lientehia hominis</name>
    <dbReference type="NCBI Taxonomy" id="2897778"/>
    <lineage>
        <taxon>Bacteria</taxon>
        <taxon>Bacillati</taxon>
        <taxon>Bacillota</taxon>
        <taxon>Clostridia</taxon>
        <taxon>Lachnospirales</taxon>
        <taxon>Lachnospiraceae</taxon>
        <taxon>Lientehia</taxon>
    </lineage>
</organism>
<evidence type="ECO:0000313" key="8">
    <source>
        <dbReference type="EMBL" id="MCD2492892.1"/>
    </source>
</evidence>
<dbReference type="SUPFAM" id="SSF88946">
    <property type="entry name" value="Sigma2 domain of RNA polymerase sigma factors"/>
    <property type="match status" value="1"/>
</dbReference>
<protein>
    <submittedName>
        <fullName evidence="8">RNA polymerase sigma factor</fullName>
    </submittedName>
</protein>
<dbReference type="RefSeq" id="WP_231062772.1">
    <property type="nucleotide sequence ID" value="NZ_JAJNOR010000005.1"/>
</dbReference>
<evidence type="ECO:0000256" key="3">
    <source>
        <dbReference type="ARBA" id="ARBA00023082"/>
    </source>
</evidence>